<dbReference type="InterPro" id="IPR051267">
    <property type="entry name" value="STEAP_metalloreductase"/>
</dbReference>
<dbReference type="SUPFAM" id="SSF51735">
    <property type="entry name" value="NAD(P)-binding Rossmann-fold domains"/>
    <property type="match status" value="1"/>
</dbReference>
<dbReference type="InterPro" id="IPR028939">
    <property type="entry name" value="P5C_Rdtase_cat_N"/>
</dbReference>
<keyword evidence="4" id="KW-1185">Reference proteome</keyword>
<dbReference type="AlphaFoldDB" id="A0A544VUU6"/>
<dbReference type="InterPro" id="IPR036291">
    <property type="entry name" value="NAD(P)-bd_dom_sf"/>
</dbReference>
<dbReference type="RefSeq" id="WP_142554708.1">
    <property type="nucleotide sequence ID" value="NZ_VIFX01000039.1"/>
</dbReference>
<dbReference type="Pfam" id="PF03807">
    <property type="entry name" value="F420_oxidored"/>
    <property type="match status" value="1"/>
</dbReference>
<name>A0A544VUU6_9MYCO</name>
<organism evidence="3 4">
    <name type="scientific">Mycolicibacterium hodleri</name>
    <dbReference type="NCBI Taxonomy" id="49897"/>
    <lineage>
        <taxon>Bacteria</taxon>
        <taxon>Bacillati</taxon>
        <taxon>Actinomycetota</taxon>
        <taxon>Actinomycetes</taxon>
        <taxon>Mycobacteriales</taxon>
        <taxon>Mycobacteriaceae</taxon>
        <taxon>Mycolicibacterium</taxon>
    </lineage>
</organism>
<accession>A0A544VUU6</accession>
<proteinExistence type="predicted"/>
<evidence type="ECO:0000256" key="1">
    <source>
        <dbReference type="ARBA" id="ARBA00023002"/>
    </source>
</evidence>
<dbReference type="EMBL" id="VIFX01000039">
    <property type="protein sequence ID" value="TQR83756.1"/>
    <property type="molecule type" value="Genomic_DNA"/>
</dbReference>
<reference evidence="3 4" key="1">
    <citation type="submission" date="2018-10" db="EMBL/GenBank/DDBJ databases">
        <title>Draft genome of Mycobacterium hodleri strain B.</title>
        <authorList>
            <person name="Amande T.J."/>
            <person name="Mcgenity T.J."/>
        </authorList>
    </citation>
    <scope>NUCLEOTIDE SEQUENCE [LARGE SCALE GENOMIC DNA]</scope>
    <source>
        <strain evidence="3 4">B</strain>
    </source>
</reference>
<feature type="domain" description="Pyrroline-5-carboxylate reductase catalytic N-terminal" evidence="2">
    <location>
        <begin position="4"/>
        <end position="94"/>
    </location>
</feature>
<evidence type="ECO:0000313" key="4">
    <source>
        <dbReference type="Proteomes" id="UP000315759"/>
    </source>
</evidence>
<dbReference type="PANTHER" id="PTHR14239:SF10">
    <property type="entry name" value="REDUCTASE"/>
    <property type="match status" value="1"/>
</dbReference>
<dbReference type="Proteomes" id="UP000315759">
    <property type="component" value="Unassembled WGS sequence"/>
</dbReference>
<evidence type="ECO:0000259" key="2">
    <source>
        <dbReference type="Pfam" id="PF03807"/>
    </source>
</evidence>
<sequence>MTGTIGIIGSGEVAQAIAKHALRAGYSVLLSNSRGPESLTETVTALGDRASAVTVAEAVDADLIVVAVPFVKVPELVDAVPDWTGRLVVDVTNQFARYQPTYSGFVDLGAETGSEWVARHLAGATVVKAFNTMYASYIAADPRHDEGRQIVFYAGDDDRARATFARFVTDLGFAPVSVGGLRDGGRLMQLDGPLSAVHALRQG</sequence>
<dbReference type="Gene3D" id="3.40.50.720">
    <property type="entry name" value="NAD(P)-binding Rossmann-like Domain"/>
    <property type="match status" value="1"/>
</dbReference>
<dbReference type="GO" id="GO:0016491">
    <property type="term" value="F:oxidoreductase activity"/>
    <property type="evidence" value="ECO:0007669"/>
    <property type="project" value="UniProtKB-KW"/>
</dbReference>
<comment type="caution">
    <text evidence="3">The sequence shown here is derived from an EMBL/GenBank/DDBJ whole genome shotgun (WGS) entry which is preliminary data.</text>
</comment>
<protein>
    <submittedName>
        <fullName evidence="3">NADP oxidoreductase</fullName>
    </submittedName>
</protein>
<gene>
    <name evidence="3" type="ORF">D8S82_25125</name>
</gene>
<keyword evidence="1" id="KW-0560">Oxidoreductase</keyword>
<dbReference type="PANTHER" id="PTHR14239">
    <property type="entry name" value="DUDULIN-RELATED"/>
    <property type="match status" value="1"/>
</dbReference>
<evidence type="ECO:0000313" key="3">
    <source>
        <dbReference type="EMBL" id="TQR83756.1"/>
    </source>
</evidence>